<keyword evidence="7" id="KW-0378">Hydrolase</keyword>
<proteinExistence type="inferred from homology"/>
<reference evidence="7" key="1">
    <citation type="submission" date="2021-03" db="EMBL/GenBank/DDBJ databases">
        <authorList>
            <person name="Bekaert M."/>
        </authorList>
    </citation>
    <scope>NUCLEOTIDE SEQUENCE</scope>
</reference>
<dbReference type="PANTHER" id="PTHR11820:SF7">
    <property type="entry name" value="ACYLPYRUVASE FAHD1, MITOCHONDRIAL"/>
    <property type="match status" value="1"/>
</dbReference>
<evidence type="ECO:0000256" key="1">
    <source>
        <dbReference type="ARBA" id="ARBA00010211"/>
    </source>
</evidence>
<organism evidence="7 8">
    <name type="scientific">Mytilus edulis</name>
    <name type="common">Blue mussel</name>
    <dbReference type="NCBI Taxonomy" id="6550"/>
    <lineage>
        <taxon>Eukaryota</taxon>
        <taxon>Metazoa</taxon>
        <taxon>Spiralia</taxon>
        <taxon>Lophotrochozoa</taxon>
        <taxon>Mollusca</taxon>
        <taxon>Bivalvia</taxon>
        <taxon>Autobranchia</taxon>
        <taxon>Pteriomorphia</taxon>
        <taxon>Mytilida</taxon>
        <taxon>Mytiloidea</taxon>
        <taxon>Mytilidae</taxon>
        <taxon>Mytilinae</taxon>
        <taxon>Mytilus</taxon>
    </lineage>
</organism>
<dbReference type="Proteomes" id="UP000683360">
    <property type="component" value="Unassembled WGS sequence"/>
</dbReference>
<dbReference type="GO" id="GO:0018773">
    <property type="term" value="F:acetylpyruvate hydrolase activity"/>
    <property type="evidence" value="ECO:0007669"/>
    <property type="project" value="TreeGrafter"/>
</dbReference>
<name>A0A8S3PNM3_MYTED</name>
<dbReference type="GO" id="GO:0046872">
    <property type="term" value="F:metal ion binding"/>
    <property type="evidence" value="ECO:0007669"/>
    <property type="project" value="UniProtKB-KW"/>
</dbReference>
<comment type="catalytic activity">
    <reaction evidence="4">
        <text>oxaloacetate = enol-oxaloacetate</text>
        <dbReference type="Rhea" id="RHEA:16021"/>
        <dbReference type="ChEBI" id="CHEBI:16452"/>
        <dbReference type="ChEBI" id="CHEBI:17479"/>
        <dbReference type="EC" id="5.3.2.2"/>
    </reaction>
    <physiologicalReaction direction="right-to-left" evidence="4">
        <dbReference type="Rhea" id="RHEA:16023"/>
    </physiologicalReaction>
</comment>
<evidence type="ECO:0000256" key="5">
    <source>
        <dbReference type="ARBA" id="ARBA00044973"/>
    </source>
</evidence>
<accession>A0A8S3PNM3</accession>
<feature type="domain" description="Fumarylacetoacetase-like C-terminal" evidence="6">
    <location>
        <begin position="63"/>
        <end position="268"/>
    </location>
</feature>
<gene>
    <name evidence="7" type="ORF">MEDL_638</name>
</gene>
<comment type="caution">
    <text evidence="7">The sequence shown here is derived from an EMBL/GenBank/DDBJ whole genome shotgun (WGS) entry which is preliminary data.</text>
</comment>
<dbReference type="InterPro" id="IPR011234">
    <property type="entry name" value="Fumarylacetoacetase-like_C"/>
</dbReference>
<evidence type="ECO:0000256" key="4">
    <source>
        <dbReference type="ARBA" id="ARBA00044911"/>
    </source>
</evidence>
<dbReference type="OrthoDB" id="411064at2759"/>
<evidence type="ECO:0000313" key="8">
    <source>
        <dbReference type="Proteomes" id="UP000683360"/>
    </source>
</evidence>
<dbReference type="EC" id="5.3.2.2" evidence="5"/>
<sequence>MYNVDSRDRECAVKLQDTAILKKLAAGDLVAQEAKFHESDEGCILCKMSSSRSLNLFHQFGKKIIGIGMNYRNVAKELGAPIPNKPLVFLKPTTTYITEGQDIRAILDDFSPNCKEMLYEIEFGVVIGKRGFNISRSEADSYIGGYCVTLDMTSKDHWLEANKNGHPWALAKAFDTSTPIGRFIEKSKVSDPTNVQLWLNLNGKQRQYENTGDMIFPVDYLLEYVTQYMSVEEGDLIITGTPPGFDTVHKGDVIEAGFKNIDSIKFHVSKN</sequence>
<dbReference type="Pfam" id="PF01557">
    <property type="entry name" value="FAA_hydrolase"/>
    <property type="match status" value="1"/>
</dbReference>
<dbReference type="GO" id="GO:0005739">
    <property type="term" value="C:mitochondrion"/>
    <property type="evidence" value="ECO:0007669"/>
    <property type="project" value="TreeGrafter"/>
</dbReference>
<comment type="similarity">
    <text evidence="1">Belongs to the FAH family.</text>
</comment>
<dbReference type="GO" id="GO:0050163">
    <property type="term" value="F:oxaloacetate tautomerase activity"/>
    <property type="evidence" value="ECO:0007669"/>
    <property type="project" value="UniProtKB-EC"/>
</dbReference>
<dbReference type="Gene3D" id="3.90.850.10">
    <property type="entry name" value="Fumarylacetoacetase-like, C-terminal domain"/>
    <property type="match status" value="1"/>
</dbReference>
<keyword evidence="2" id="KW-0479">Metal-binding</keyword>
<dbReference type="InterPro" id="IPR036663">
    <property type="entry name" value="Fumarylacetoacetase_C_sf"/>
</dbReference>
<keyword evidence="8" id="KW-1185">Reference proteome</keyword>
<protein>
    <recommendedName>
        <fullName evidence="5">oxaloacetate tautomerase</fullName>
        <ecNumber evidence="5">5.3.2.2</ecNumber>
    </recommendedName>
    <alternativeName>
        <fullName evidence="3">Fumarylacetoacetate hydrolase domain-containing protein 1</fullName>
    </alternativeName>
</protein>
<dbReference type="AlphaFoldDB" id="A0A8S3PNM3"/>
<dbReference type="SUPFAM" id="SSF56529">
    <property type="entry name" value="FAH"/>
    <property type="match status" value="1"/>
</dbReference>
<evidence type="ECO:0000259" key="6">
    <source>
        <dbReference type="Pfam" id="PF01557"/>
    </source>
</evidence>
<evidence type="ECO:0000313" key="7">
    <source>
        <dbReference type="EMBL" id="CAG2185014.1"/>
    </source>
</evidence>
<evidence type="ECO:0000256" key="2">
    <source>
        <dbReference type="ARBA" id="ARBA00022723"/>
    </source>
</evidence>
<dbReference type="PANTHER" id="PTHR11820">
    <property type="entry name" value="ACYLPYRUVASE"/>
    <property type="match status" value="1"/>
</dbReference>
<dbReference type="EMBL" id="CAJPWZ010000057">
    <property type="protein sequence ID" value="CAG2185014.1"/>
    <property type="molecule type" value="Genomic_DNA"/>
</dbReference>
<evidence type="ECO:0000256" key="3">
    <source>
        <dbReference type="ARBA" id="ARBA00042340"/>
    </source>
</evidence>